<protein>
    <submittedName>
        <fullName evidence="1">Late transcription factor VLTF3</fullName>
    </submittedName>
</protein>
<evidence type="ECO:0000313" key="2">
    <source>
        <dbReference type="Proteomes" id="UP000204225"/>
    </source>
</evidence>
<proteinExistence type="predicted"/>
<organism evidence="1 2">
    <name type="scientific">Phaeocystis globosa virus PgV-16T</name>
    <dbReference type="NCBI Taxonomy" id="3071227"/>
    <lineage>
        <taxon>Viruses</taxon>
        <taxon>Varidnaviria</taxon>
        <taxon>Bamfordvirae</taxon>
        <taxon>Nucleocytoviricota</taxon>
        <taxon>Megaviricetes</taxon>
        <taxon>Imitervirales</taxon>
        <taxon>Mesomimiviridae</taxon>
        <taxon>Tethysvirus</taxon>
        <taxon>Tethysvirus hollandense</taxon>
    </lineage>
</organism>
<keyword evidence="2" id="KW-1185">Reference proteome</keyword>
<dbReference type="Proteomes" id="UP000204225">
    <property type="component" value="Segment"/>
</dbReference>
<dbReference type="EMBL" id="KC662249">
    <property type="protein sequence ID" value="AGM15469.1"/>
    <property type="molecule type" value="Genomic_DNA"/>
</dbReference>
<accession>A0AC59EX08</accession>
<reference evidence="1 2" key="1">
    <citation type="journal article" date="2013" name="Proc. Natl. Acad. Sci. U.S.A.">
        <title>Genome of Phaeocystis globosa virus PgV-16T highlights the common ancestry of the largest known DNA viruses infecting eukaryotes.</title>
        <authorList>
            <person name="Santini S."/>
            <person name="Jeudy S."/>
            <person name="Bartoli J."/>
            <person name="Poirot O."/>
            <person name="Lescot M."/>
            <person name="Abergel C."/>
            <person name="Barbe V."/>
            <person name="Wommack K.E."/>
            <person name="Noordeloos A.A."/>
            <person name="Brussaard C.P."/>
            <person name="Claverie J.M."/>
        </authorList>
    </citation>
    <scope>NUCLEOTIDE SEQUENCE [LARGE SCALE GENOMIC DNA]</scope>
    <source>
        <strain evidence="1 2">16T</strain>
    </source>
</reference>
<evidence type="ECO:0000313" key="1">
    <source>
        <dbReference type="EMBL" id="AGM15469.1"/>
    </source>
</evidence>
<gene>
    <name evidence="1" type="ORF">PGCG_00158</name>
</gene>
<sequence>MNKITGNNVTLDKKHTEMLEDFKHNQEILIPKYNSEINRLNKFLNNTKNKTKYEKVEITENRIKELKNTIYMLEKKKKDYMLNNSKYIFNYFEDKKNITCNETKVEINNTKINQFFYLDEKVEKPAPVNDERTNIIDKYFYNINNSHINYDNYCYQSDICTFCNKGEMVYAETEGTCICNNCSRSVKYLIENEKPSYKEPPKEVCFYAYKRINHLREILAQFQAKESTHIPTEVFENIKTQIKKERLEIKDLTNKKTKEILKNLGYNKYYEHIPYIKDKLGIKPPVMSQELEETLCNLFMEIQKPYSKYCPADRVNFLNYYYTLYKLCELLGETQFMGYFPMLKDRQKKIDQDAIWKLICGDLGWEYIQTV</sequence>
<name>A0AC59EX08_9VIRU</name>